<name>A0A0A1ZLL3_PROMR</name>
<gene>
    <name evidence="2" type="ORF">EU91_0004</name>
</gene>
<proteinExistence type="predicted"/>
<sequence>MIQYSLRVNLITLSVVGISGGVSCLIPNIVFWISYKNN</sequence>
<evidence type="ECO:0000256" key="1">
    <source>
        <dbReference type="SAM" id="Phobius"/>
    </source>
</evidence>
<evidence type="ECO:0000313" key="3">
    <source>
        <dbReference type="Proteomes" id="UP000030598"/>
    </source>
</evidence>
<keyword evidence="1" id="KW-0812">Transmembrane</keyword>
<feature type="transmembrane region" description="Helical" evidence="1">
    <location>
        <begin position="12"/>
        <end position="35"/>
    </location>
</feature>
<dbReference type="PROSITE" id="PS51257">
    <property type="entry name" value="PROKAR_LIPOPROTEIN"/>
    <property type="match status" value="1"/>
</dbReference>
<comment type="caution">
    <text evidence="2">The sequence shown here is derived from an EMBL/GenBank/DDBJ whole genome shotgun (WGS) entry which is preliminary data.</text>
</comment>
<dbReference type="EMBL" id="JNAH01000001">
    <property type="protein sequence ID" value="KGF89058.1"/>
    <property type="molecule type" value="Genomic_DNA"/>
</dbReference>
<reference evidence="3" key="1">
    <citation type="journal article" date="2014" name="Sci. Data">
        <title>Genomes of diverse isolates of the marine cyanobacterium Prochlorococcus.</title>
        <authorList>
            <person name="Biller S."/>
            <person name="Berube P."/>
            <person name="Thompson J."/>
            <person name="Kelly L."/>
            <person name="Roggensack S."/>
            <person name="Awad L."/>
            <person name="Roache-Johnson K."/>
            <person name="Ding H."/>
            <person name="Giovannoni S.J."/>
            <person name="Moore L.R."/>
            <person name="Chisholm S.W."/>
        </authorList>
    </citation>
    <scope>NUCLEOTIDE SEQUENCE [LARGE SCALE GENOMIC DNA]</scope>
    <source>
        <strain evidence="3">GP2</strain>
    </source>
</reference>
<keyword evidence="1" id="KW-1133">Transmembrane helix</keyword>
<organism evidence="2 3">
    <name type="scientific">Prochlorococcus marinus str. GP2</name>
    <dbReference type="NCBI Taxonomy" id="59925"/>
    <lineage>
        <taxon>Bacteria</taxon>
        <taxon>Bacillati</taxon>
        <taxon>Cyanobacteriota</taxon>
        <taxon>Cyanophyceae</taxon>
        <taxon>Synechococcales</taxon>
        <taxon>Prochlorococcaceae</taxon>
        <taxon>Prochlorococcus</taxon>
    </lineage>
</organism>
<protein>
    <submittedName>
        <fullName evidence="2">Uncharacterized protein</fullName>
    </submittedName>
</protein>
<dbReference type="AlphaFoldDB" id="A0A0A1ZLL3"/>
<dbReference type="Proteomes" id="UP000030598">
    <property type="component" value="Unassembled WGS sequence"/>
</dbReference>
<evidence type="ECO:0000313" key="2">
    <source>
        <dbReference type="EMBL" id="KGF89058.1"/>
    </source>
</evidence>
<accession>A0A0A1ZLL3</accession>
<keyword evidence="1" id="KW-0472">Membrane</keyword>